<keyword evidence="2" id="KW-1185">Reference proteome</keyword>
<organism evidence="1 2">
    <name type="scientific">Scutellospora calospora</name>
    <dbReference type="NCBI Taxonomy" id="85575"/>
    <lineage>
        <taxon>Eukaryota</taxon>
        <taxon>Fungi</taxon>
        <taxon>Fungi incertae sedis</taxon>
        <taxon>Mucoromycota</taxon>
        <taxon>Glomeromycotina</taxon>
        <taxon>Glomeromycetes</taxon>
        <taxon>Diversisporales</taxon>
        <taxon>Gigasporaceae</taxon>
        <taxon>Scutellospora</taxon>
    </lineage>
</organism>
<comment type="caution">
    <text evidence="1">The sequence shown here is derived from an EMBL/GenBank/DDBJ whole genome shotgun (WGS) entry which is preliminary data.</text>
</comment>
<sequence length="130" mass="14298">MDTATAIFIPKDGDPAQSLAGQFNFTQTTPTKVHVSGQLTSGMPNKDIKLYRFWIVSDILGMIFYELTEGFIKSNEIEGWSINDNGGTSILQSDEDNKFSVKGTHGIVDLRLQISLDDNIIGSAQIKEEA</sequence>
<reference evidence="1" key="1">
    <citation type="submission" date="2021-06" db="EMBL/GenBank/DDBJ databases">
        <authorList>
            <person name="Kallberg Y."/>
            <person name="Tangrot J."/>
            <person name="Rosling A."/>
        </authorList>
    </citation>
    <scope>NUCLEOTIDE SEQUENCE</scope>
    <source>
        <strain evidence="1">AU212A</strain>
    </source>
</reference>
<dbReference type="EMBL" id="CAJVPM010011893">
    <property type="protein sequence ID" value="CAG8584553.1"/>
    <property type="molecule type" value="Genomic_DNA"/>
</dbReference>
<protein>
    <submittedName>
        <fullName evidence="1">1187_t:CDS:1</fullName>
    </submittedName>
</protein>
<evidence type="ECO:0000313" key="1">
    <source>
        <dbReference type="EMBL" id="CAG8584553.1"/>
    </source>
</evidence>
<name>A0ACA9MCW2_9GLOM</name>
<gene>
    <name evidence="1" type="ORF">SCALOS_LOCUS6337</name>
</gene>
<dbReference type="Proteomes" id="UP000789860">
    <property type="component" value="Unassembled WGS sequence"/>
</dbReference>
<evidence type="ECO:0000313" key="2">
    <source>
        <dbReference type="Proteomes" id="UP000789860"/>
    </source>
</evidence>
<proteinExistence type="predicted"/>
<accession>A0ACA9MCW2</accession>